<keyword evidence="18" id="KW-1185">Reference proteome</keyword>
<dbReference type="AlphaFoldDB" id="A0A5C3MQN4"/>
<dbReference type="Proteomes" id="UP000305948">
    <property type="component" value="Unassembled WGS sequence"/>
</dbReference>
<evidence type="ECO:0000256" key="11">
    <source>
        <dbReference type="ARBA" id="ARBA00023136"/>
    </source>
</evidence>
<comment type="function">
    <text evidence="14">Transfers mannose from Dol-P-mannose to Ser or Thr residues on proteins.</text>
</comment>
<feature type="transmembrane region" description="Helical" evidence="14">
    <location>
        <begin position="258"/>
        <end position="278"/>
    </location>
</feature>
<feature type="domain" description="MIR" evidence="16">
    <location>
        <begin position="397"/>
        <end position="451"/>
    </location>
</feature>
<dbReference type="GO" id="GO:0004169">
    <property type="term" value="F:dolichyl-phosphate-mannose-protein mannosyltransferase activity"/>
    <property type="evidence" value="ECO:0007669"/>
    <property type="project" value="UniProtKB-UniRule"/>
</dbReference>
<dbReference type="InterPro" id="IPR036300">
    <property type="entry name" value="MIR_dom_sf"/>
</dbReference>
<organism evidence="17 18">
    <name type="scientific">Heliocybe sulcata</name>
    <dbReference type="NCBI Taxonomy" id="5364"/>
    <lineage>
        <taxon>Eukaryota</taxon>
        <taxon>Fungi</taxon>
        <taxon>Dikarya</taxon>
        <taxon>Basidiomycota</taxon>
        <taxon>Agaricomycotina</taxon>
        <taxon>Agaricomycetes</taxon>
        <taxon>Gloeophyllales</taxon>
        <taxon>Gloeophyllaceae</taxon>
        <taxon>Heliocybe</taxon>
    </lineage>
</organism>
<sequence length="811" mass="93070">MQRPSQVTISVGDPREEDPLSDFEEVHYPTHTTNSWAARQEEELPLHYMTEEKARRRVPKGPGAPAGNGLHDEKAEAFYDDGGRDVYNKIGGVKGAMGGGRPRRPPPPPPASFTEFLQQNLEHLPPVIYTLLSCWTRFHKIGKAPYVIWDEAHFGKFGSHYLKREFYFDVHPPLGKMLVGLAGLLSGYDGSFEFKSGEQYPETVPYVAMRVLMAMFGVVMVPLGWYTAVELGMSSWACHLVAIMVLCDVAWLCISRFILLDSMLLCFTFTTVFGLTKFHNQQYQSFSFDWWLWLAFTGLSIGSVMSIKWVGLFVTALVGLYTIEDLWEKFGDVKMSVQDQVKHWGARVGCLIVLPILVYMASFKMHFLVLNHSGPGDSQMSSLFQANLVGNEFAKNPLDIAYGSKMTLKNMGWGGGLLHSHVQTYPVGSNQQQVTCYHYKDENNDWIILPRWDEPDYDPNGPLRYLKDGDVIRLQHASTTRNLHSHTVPAPITKLNNEVSCYGNATIGDFHDYWVVEVVDDIKRGRKDNFNEIHSLTTRLRFKHEDSGCYLRAANAILPQWGFKQVEVSCDKENNPGDVHTYWNVESHWNDRLPAGDAKFYRSPFLRDFIHLNVAMWTSNNALIPDPDKEDILASKPTDWPLLRLGLRMCGWGDTQTKYYLLGTPVIWWGGTASLMVFLAVLGAYLLRQQRKYVDMEPREWDHFLYVGKIAFVGWFLHYFPFMIMGRVTYVHHYLPTLYFSVLMLGHLLDHFIFSSRRLSERTKWISFGICVFVIIGTFWWFSGLAFGIDGPINDHWGLQWRKTWNIYNDL</sequence>
<evidence type="ECO:0000259" key="16">
    <source>
        <dbReference type="PROSITE" id="PS50919"/>
    </source>
</evidence>
<evidence type="ECO:0000256" key="7">
    <source>
        <dbReference type="ARBA" id="ARBA00022692"/>
    </source>
</evidence>
<proteinExistence type="inferred from homology"/>
<feature type="transmembrane region" description="Helical" evidence="14">
    <location>
        <begin position="290"/>
        <end position="323"/>
    </location>
</feature>
<evidence type="ECO:0000256" key="1">
    <source>
        <dbReference type="ARBA" id="ARBA00004477"/>
    </source>
</evidence>
<evidence type="ECO:0000256" key="10">
    <source>
        <dbReference type="ARBA" id="ARBA00022989"/>
    </source>
</evidence>
<dbReference type="InterPro" id="IPR032421">
    <property type="entry name" value="PMT_4TMC"/>
</dbReference>
<dbReference type="UniPathway" id="UPA00378"/>
<feature type="transmembrane region" description="Helical" evidence="14">
    <location>
        <begin position="734"/>
        <end position="753"/>
    </location>
</feature>
<evidence type="ECO:0000313" key="17">
    <source>
        <dbReference type="EMBL" id="TFK46676.1"/>
    </source>
</evidence>
<dbReference type="Gene3D" id="2.80.10.50">
    <property type="match status" value="1"/>
</dbReference>
<reference evidence="17 18" key="1">
    <citation type="journal article" date="2019" name="Nat. Ecol. Evol.">
        <title>Megaphylogeny resolves global patterns of mushroom evolution.</title>
        <authorList>
            <person name="Varga T."/>
            <person name="Krizsan K."/>
            <person name="Foldi C."/>
            <person name="Dima B."/>
            <person name="Sanchez-Garcia M."/>
            <person name="Sanchez-Ramirez S."/>
            <person name="Szollosi G.J."/>
            <person name="Szarkandi J.G."/>
            <person name="Papp V."/>
            <person name="Albert L."/>
            <person name="Andreopoulos W."/>
            <person name="Angelini C."/>
            <person name="Antonin V."/>
            <person name="Barry K.W."/>
            <person name="Bougher N.L."/>
            <person name="Buchanan P."/>
            <person name="Buyck B."/>
            <person name="Bense V."/>
            <person name="Catcheside P."/>
            <person name="Chovatia M."/>
            <person name="Cooper J."/>
            <person name="Damon W."/>
            <person name="Desjardin D."/>
            <person name="Finy P."/>
            <person name="Geml J."/>
            <person name="Haridas S."/>
            <person name="Hughes K."/>
            <person name="Justo A."/>
            <person name="Karasinski D."/>
            <person name="Kautmanova I."/>
            <person name="Kiss B."/>
            <person name="Kocsube S."/>
            <person name="Kotiranta H."/>
            <person name="LaButti K.M."/>
            <person name="Lechner B.E."/>
            <person name="Liimatainen K."/>
            <person name="Lipzen A."/>
            <person name="Lukacs Z."/>
            <person name="Mihaltcheva S."/>
            <person name="Morgado L.N."/>
            <person name="Niskanen T."/>
            <person name="Noordeloos M.E."/>
            <person name="Ohm R.A."/>
            <person name="Ortiz-Santana B."/>
            <person name="Ovrebo C."/>
            <person name="Racz N."/>
            <person name="Riley R."/>
            <person name="Savchenko A."/>
            <person name="Shiryaev A."/>
            <person name="Soop K."/>
            <person name="Spirin V."/>
            <person name="Szebenyi C."/>
            <person name="Tomsovsky M."/>
            <person name="Tulloss R.E."/>
            <person name="Uehling J."/>
            <person name="Grigoriev I.V."/>
            <person name="Vagvolgyi C."/>
            <person name="Papp T."/>
            <person name="Martin F.M."/>
            <person name="Miettinen O."/>
            <person name="Hibbett D.S."/>
            <person name="Nagy L.G."/>
        </authorList>
    </citation>
    <scope>NUCLEOTIDE SEQUENCE [LARGE SCALE GENOMIC DNA]</scope>
    <source>
        <strain evidence="17 18">OMC1185</strain>
    </source>
</reference>
<dbReference type="PROSITE" id="PS50919">
    <property type="entry name" value="MIR"/>
    <property type="match status" value="3"/>
</dbReference>
<evidence type="ECO:0000256" key="5">
    <source>
        <dbReference type="ARBA" id="ARBA00022676"/>
    </source>
</evidence>
<dbReference type="Pfam" id="PF16192">
    <property type="entry name" value="PMT_4TMC"/>
    <property type="match status" value="1"/>
</dbReference>
<evidence type="ECO:0000256" key="3">
    <source>
        <dbReference type="ARBA" id="ARBA00007222"/>
    </source>
</evidence>
<evidence type="ECO:0000256" key="2">
    <source>
        <dbReference type="ARBA" id="ARBA00004922"/>
    </source>
</evidence>
<keyword evidence="6 14" id="KW-0808">Transferase</keyword>
<dbReference type="Pfam" id="PF02366">
    <property type="entry name" value="PMT"/>
    <property type="match status" value="1"/>
</dbReference>
<keyword evidence="5 14" id="KW-0328">Glycosyltransferase</keyword>
<dbReference type="Pfam" id="PF02815">
    <property type="entry name" value="MIR"/>
    <property type="match status" value="1"/>
</dbReference>
<comment type="catalytic activity">
    <reaction evidence="12 14">
        <text>a di-trans,poly-cis-dolichyl beta-D-mannosyl phosphate + L-threonyl-[protein] = 3-O-(alpha-D-mannosyl)-L-threonyl-[protein] + a di-trans,poly-cis-dolichyl phosphate + H(+)</text>
        <dbReference type="Rhea" id="RHEA:53396"/>
        <dbReference type="Rhea" id="RHEA-COMP:11060"/>
        <dbReference type="Rhea" id="RHEA-COMP:13547"/>
        <dbReference type="Rhea" id="RHEA-COMP:19498"/>
        <dbReference type="Rhea" id="RHEA-COMP:19501"/>
        <dbReference type="ChEBI" id="CHEBI:15378"/>
        <dbReference type="ChEBI" id="CHEBI:30013"/>
        <dbReference type="ChEBI" id="CHEBI:57683"/>
        <dbReference type="ChEBI" id="CHEBI:58211"/>
        <dbReference type="ChEBI" id="CHEBI:137323"/>
        <dbReference type="EC" id="2.4.1.109"/>
    </reaction>
</comment>
<dbReference type="FunFam" id="2.80.10.50:FF:000012">
    <property type="entry name" value="Protein O-mannosyl-transferase 1"/>
    <property type="match status" value="1"/>
</dbReference>
<dbReference type="PANTHER" id="PTHR10050:SF46">
    <property type="entry name" value="PROTEIN O-MANNOSYL-TRANSFERASE 2"/>
    <property type="match status" value="1"/>
</dbReference>
<accession>A0A5C3MQN4</accession>
<dbReference type="GO" id="GO:0005789">
    <property type="term" value="C:endoplasmic reticulum membrane"/>
    <property type="evidence" value="ECO:0007669"/>
    <property type="project" value="UniProtKB-SubCell"/>
</dbReference>
<dbReference type="CDD" id="cd23284">
    <property type="entry name" value="beta-trefoil_MIR_PMT2-like"/>
    <property type="match status" value="1"/>
</dbReference>
<dbReference type="InterPro" id="IPR016093">
    <property type="entry name" value="MIR_motif"/>
</dbReference>
<dbReference type="EC" id="2.4.1.109" evidence="4 14"/>
<evidence type="ECO:0000256" key="15">
    <source>
        <dbReference type="SAM" id="MobiDB-lite"/>
    </source>
</evidence>
<keyword evidence="10 14" id="KW-1133">Transmembrane helix</keyword>
<keyword evidence="9 14" id="KW-0256">Endoplasmic reticulum</keyword>
<dbReference type="SMART" id="SM00472">
    <property type="entry name" value="MIR"/>
    <property type="match status" value="3"/>
</dbReference>
<comment type="subcellular location">
    <subcellularLocation>
        <location evidence="1 14">Endoplasmic reticulum membrane</location>
        <topology evidence="1 14">Multi-pass membrane protein</topology>
    </subcellularLocation>
</comment>
<evidence type="ECO:0000256" key="12">
    <source>
        <dbReference type="ARBA" id="ARBA00045085"/>
    </source>
</evidence>
<evidence type="ECO:0000256" key="9">
    <source>
        <dbReference type="ARBA" id="ARBA00022824"/>
    </source>
</evidence>
<dbReference type="InterPro" id="IPR027005">
    <property type="entry name" value="PMT-like"/>
</dbReference>
<keyword evidence="11 14" id="KW-0472">Membrane</keyword>
<feature type="transmembrane region" description="Helical" evidence="14">
    <location>
        <begin position="207"/>
        <end position="227"/>
    </location>
</feature>
<dbReference type="STRING" id="5364.A0A5C3MQN4"/>
<feature type="region of interest" description="Disordered" evidence="15">
    <location>
        <begin position="1"/>
        <end position="20"/>
    </location>
</feature>
<evidence type="ECO:0000256" key="14">
    <source>
        <dbReference type="RuleBase" id="RU367007"/>
    </source>
</evidence>
<feature type="transmembrane region" description="Helical" evidence="14">
    <location>
        <begin position="765"/>
        <end position="789"/>
    </location>
</feature>
<evidence type="ECO:0000256" key="13">
    <source>
        <dbReference type="ARBA" id="ARBA00045102"/>
    </source>
</evidence>
<dbReference type="InterPro" id="IPR003342">
    <property type="entry name" value="ArnT-like_N"/>
</dbReference>
<protein>
    <recommendedName>
        <fullName evidence="4 14">Dolichyl-phosphate-mannose--protein mannosyltransferase</fullName>
        <ecNumber evidence="4 14">2.4.1.109</ecNumber>
    </recommendedName>
</protein>
<comment type="similarity">
    <text evidence="3 14">Belongs to the glycosyltransferase 39 family.</text>
</comment>
<comment type="catalytic activity">
    <reaction evidence="13 14">
        <text>a di-trans,poly-cis-dolichyl beta-D-mannosyl phosphate + L-seryl-[protein] = 3-O-(alpha-D-mannosyl)-L-seryl-[protein] + a di-trans,poly-cis-dolichyl phosphate + H(+)</text>
        <dbReference type="Rhea" id="RHEA:17377"/>
        <dbReference type="Rhea" id="RHEA-COMP:9863"/>
        <dbReference type="Rhea" id="RHEA-COMP:13546"/>
        <dbReference type="Rhea" id="RHEA-COMP:19498"/>
        <dbReference type="Rhea" id="RHEA-COMP:19501"/>
        <dbReference type="ChEBI" id="CHEBI:15378"/>
        <dbReference type="ChEBI" id="CHEBI:29999"/>
        <dbReference type="ChEBI" id="CHEBI:57683"/>
        <dbReference type="ChEBI" id="CHEBI:58211"/>
        <dbReference type="ChEBI" id="CHEBI:137321"/>
        <dbReference type="EC" id="2.4.1.109"/>
    </reaction>
</comment>
<keyword evidence="8" id="KW-0677">Repeat</keyword>
<dbReference type="EMBL" id="ML213528">
    <property type="protein sequence ID" value="TFK46676.1"/>
    <property type="molecule type" value="Genomic_DNA"/>
</dbReference>
<keyword evidence="7 14" id="KW-0812">Transmembrane</keyword>
<evidence type="ECO:0000256" key="6">
    <source>
        <dbReference type="ARBA" id="ARBA00022679"/>
    </source>
</evidence>
<dbReference type="PANTHER" id="PTHR10050">
    <property type="entry name" value="DOLICHYL-PHOSPHATE-MANNOSE--PROTEIN MANNOSYLTRANSFERASE"/>
    <property type="match status" value="1"/>
</dbReference>
<dbReference type="SUPFAM" id="SSF82109">
    <property type="entry name" value="MIR domain"/>
    <property type="match status" value="1"/>
</dbReference>
<comment type="pathway">
    <text evidence="2 14">Protein modification; protein glycosylation.</text>
</comment>
<dbReference type="OrthoDB" id="292747at2759"/>
<evidence type="ECO:0000256" key="4">
    <source>
        <dbReference type="ARBA" id="ARBA00012839"/>
    </source>
</evidence>
<name>A0A5C3MQN4_9AGAM</name>
<feature type="transmembrane region" description="Helical" evidence="14">
    <location>
        <begin position="344"/>
        <end position="363"/>
    </location>
</feature>
<feature type="region of interest" description="Disordered" evidence="15">
    <location>
        <begin position="51"/>
        <end position="72"/>
    </location>
</feature>
<gene>
    <name evidence="17" type="ORF">OE88DRAFT_1667310</name>
</gene>
<feature type="domain" description="MIR" evidence="16">
    <location>
        <begin position="530"/>
        <end position="588"/>
    </location>
</feature>
<feature type="transmembrane region" description="Helical" evidence="14">
    <location>
        <begin position="666"/>
        <end position="687"/>
    </location>
</feature>
<feature type="transmembrane region" description="Helical" evidence="14">
    <location>
        <begin position="703"/>
        <end position="722"/>
    </location>
</feature>
<feature type="transmembrane region" description="Helical" evidence="14">
    <location>
        <begin position="233"/>
        <end position="251"/>
    </location>
</feature>
<evidence type="ECO:0000313" key="18">
    <source>
        <dbReference type="Proteomes" id="UP000305948"/>
    </source>
</evidence>
<feature type="domain" description="MIR" evidence="16">
    <location>
        <begin position="463"/>
        <end position="519"/>
    </location>
</feature>
<evidence type="ECO:0000256" key="8">
    <source>
        <dbReference type="ARBA" id="ARBA00022737"/>
    </source>
</evidence>